<dbReference type="PROSITE" id="PS50937">
    <property type="entry name" value="HTH_MERR_2"/>
    <property type="match status" value="1"/>
</dbReference>
<evidence type="ECO:0000256" key="3">
    <source>
        <dbReference type="ARBA" id="ARBA00023163"/>
    </source>
</evidence>
<dbReference type="PRINTS" id="PR00040">
    <property type="entry name" value="HTHMERR"/>
</dbReference>
<feature type="domain" description="HTH merR-type" evidence="5">
    <location>
        <begin position="1"/>
        <end position="69"/>
    </location>
</feature>
<dbReference type="SMART" id="SM00422">
    <property type="entry name" value="HTH_MERR"/>
    <property type="match status" value="1"/>
</dbReference>
<dbReference type="Proteomes" id="UP001201273">
    <property type="component" value="Unassembled WGS sequence"/>
</dbReference>
<evidence type="ECO:0000313" key="6">
    <source>
        <dbReference type="EMBL" id="MCE2593904.1"/>
    </source>
</evidence>
<dbReference type="Gene3D" id="1.10.1660.10">
    <property type="match status" value="1"/>
</dbReference>
<evidence type="ECO:0000259" key="5">
    <source>
        <dbReference type="PROSITE" id="PS50937"/>
    </source>
</evidence>
<dbReference type="RefSeq" id="WP_233051493.1">
    <property type="nucleotide sequence ID" value="NZ_JAIMJA010000003.1"/>
</dbReference>
<gene>
    <name evidence="6" type="ORF">K6Y31_03640</name>
</gene>
<sequence>MKVTQLARHLNVTPDTVRYYTRIKLLRPKKSPENGYKNYPTSEINRLHFIVCARDLGFSVEDIQEILAESDAGHSACPRVRDLIELRLQETQVRLQHMQQQYDRMKLAVSSWHDKPDMAPTDDMICHLIEKFGMAHFVDSQEA</sequence>
<evidence type="ECO:0000313" key="7">
    <source>
        <dbReference type="Proteomes" id="UP001201273"/>
    </source>
</evidence>
<dbReference type="InterPro" id="IPR047057">
    <property type="entry name" value="MerR_fam"/>
</dbReference>
<keyword evidence="4" id="KW-0175">Coiled coil</keyword>
<dbReference type="InterPro" id="IPR009061">
    <property type="entry name" value="DNA-bd_dom_put_sf"/>
</dbReference>
<evidence type="ECO:0000256" key="1">
    <source>
        <dbReference type="ARBA" id="ARBA00023015"/>
    </source>
</evidence>
<dbReference type="SUPFAM" id="SSF46955">
    <property type="entry name" value="Putative DNA-binding domain"/>
    <property type="match status" value="1"/>
</dbReference>
<feature type="coiled-coil region" evidence="4">
    <location>
        <begin position="81"/>
        <end position="108"/>
    </location>
</feature>
<proteinExistence type="predicted"/>
<keyword evidence="3" id="KW-0804">Transcription</keyword>
<keyword evidence="7" id="KW-1185">Reference proteome</keyword>
<protein>
    <submittedName>
        <fullName evidence="6">MerR family transcriptional regulator</fullName>
    </submittedName>
</protein>
<dbReference type="PANTHER" id="PTHR30204:SF94">
    <property type="entry name" value="HEAVY METAL-DEPENDENT TRANSCRIPTIONAL REGULATOR HI_0293-RELATED"/>
    <property type="match status" value="1"/>
</dbReference>
<keyword evidence="1" id="KW-0805">Transcription regulation</keyword>
<dbReference type="CDD" id="cd04787">
    <property type="entry name" value="HTH_HMRTR_unk"/>
    <property type="match status" value="1"/>
</dbReference>
<keyword evidence="2" id="KW-0238">DNA-binding</keyword>
<dbReference type="EMBL" id="JAIMJA010000003">
    <property type="protein sequence ID" value="MCE2593904.1"/>
    <property type="molecule type" value="Genomic_DNA"/>
</dbReference>
<accession>A0ABS8W4L5</accession>
<organism evidence="6 7">
    <name type="scientific">Motilimonas cestriensis</name>
    <dbReference type="NCBI Taxonomy" id="2742685"/>
    <lineage>
        <taxon>Bacteria</taxon>
        <taxon>Pseudomonadati</taxon>
        <taxon>Pseudomonadota</taxon>
        <taxon>Gammaproteobacteria</taxon>
        <taxon>Alteromonadales</taxon>
        <taxon>Alteromonadales genera incertae sedis</taxon>
        <taxon>Motilimonas</taxon>
    </lineage>
</organism>
<reference evidence="6 7" key="1">
    <citation type="journal article" date="2022" name="Environ. Microbiol. Rep.">
        <title>Eco-phylogenetic analyses reveal divergent evolution of vitamin B12 metabolism in the marine bacterial family 'Psychromonadaceae'.</title>
        <authorList>
            <person name="Jin X."/>
            <person name="Yang Y."/>
            <person name="Cao H."/>
            <person name="Gao B."/>
            <person name="Zhao Z."/>
        </authorList>
    </citation>
    <scope>NUCLEOTIDE SEQUENCE [LARGE SCALE GENOMIC DNA]</scope>
    <source>
        <strain evidence="6 7">MKS20</strain>
    </source>
</reference>
<evidence type="ECO:0000256" key="2">
    <source>
        <dbReference type="ARBA" id="ARBA00023125"/>
    </source>
</evidence>
<name>A0ABS8W4L5_9GAMM</name>
<dbReference type="InterPro" id="IPR000551">
    <property type="entry name" value="MerR-type_HTH_dom"/>
</dbReference>
<dbReference type="Pfam" id="PF13411">
    <property type="entry name" value="MerR_1"/>
    <property type="match status" value="1"/>
</dbReference>
<evidence type="ECO:0000256" key="4">
    <source>
        <dbReference type="SAM" id="Coils"/>
    </source>
</evidence>
<dbReference type="PANTHER" id="PTHR30204">
    <property type="entry name" value="REDOX-CYCLING DRUG-SENSING TRANSCRIPTIONAL ACTIVATOR SOXR"/>
    <property type="match status" value="1"/>
</dbReference>
<comment type="caution">
    <text evidence="6">The sequence shown here is derived from an EMBL/GenBank/DDBJ whole genome shotgun (WGS) entry which is preliminary data.</text>
</comment>